<gene>
    <name evidence="1" type="ORF">UFOPK1939_00041</name>
</gene>
<dbReference type="InterPro" id="IPR040442">
    <property type="entry name" value="Pyrv_kinase-like_dom_sf"/>
</dbReference>
<accession>A0A6J6HKK1</accession>
<dbReference type="SUPFAM" id="SSF51621">
    <property type="entry name" value="Phosphoenolpyruvate/pyruvate domain"/>
    <property type="match status" value="1"/>
</dbReference>
<organism evidence="1">
    <name type="scientific">freshwater metagenome</name>
    <dbReference type="NCBI Taxonomy" id="449393"/>
    <lineage>
        <taxon>unclassified sequences</taxon>
        <taxon>metagenomes</taxon>
        <taxon>ecological metagenomes</taxon>
    </lineage>
</organism>
<reference evidence="1" key="1">
    <citation type="submission" date="2020-05" db="EMBL/GenBank/DDBJ databases">
        <authorList>
            <person name="Chiriac C."/>
            <person name="Salcher M."/>
            <person name="Ghai R."/>
            <person name="Kavagutti S V."/>
        </authorList>
    </citation>
    <scope>NUCLEOTIDE SEQUENCE</scope>
</reference>
<dbReference type="InterPro" id="IPR039556">
    <property type="entry name" value="ICL/PEPM"/>
</dbReference>
<name>A0A6J6HKK1_9ZZZZ</name>
<dbReference type="PROSITE" id="PS00161">
    <property type="entry name" value="ISOCITRATE_LYASE"/>
    <property type="match status" value="1"/>
</dbReference>
<sequence length="285" mass="29749">MTVSSDRLRTVLAEPGCVQAPGCYDAVSALLLARAGFSVAHFSGAIASAVTLGLPDLGYIHGSQIAEAAQRITSVIDLPLIADADTGYGNALHARRTVEQYAHIGIAGLHLEDQINPKRCGHMAGKEVIDQAEAVQKVRAVVEADTGLVIIARTDAMSVLGLDAAIERAGEFAAAGADLVFIEGVTDAERLAVVHAALPDAELMVNVSEADPHLKPLTPAQLAEFGVKVALYPVAPLLAAAKALTGLYQAIATDGSAQAVDKLSWDELTTLLGQPELLSLEERYS</sequence>
<dbReference type="PANTHER" id="PTHR42905:SF5">
    <property type="entry name" value="CARBOXYVINYL-CARBOXYPHOSPHONATE PHOSPHORYLMUTASE, CHLOROPLASTIC"/>
    <property type="match status" value="1"/>
</dbReference>
<evidence type="ECO:0000313" key="1">
    <source>
        <dbReference type="EMBL" id="CAB4613707.1"/>
    </source>
</evidence>
<dbReference type="CDD" id="cd00377">
    <property type="entry name" value="ICL_PEPM"/>
    <property type="match status" value="1"/>
</dbReference>
<dbReference type="Pfam" id="PF13714">
    <property type="entry name" value="PEP_mutase"/>
    <property type="match status" value="1"/>
</dbReference>
<dbReference type="AlphaFoldDB" id="A0A6J6HKK1"/>
<dbReference type="Gene3D" id="3.20.20.60">
    <property type="entry name" value="Phosphoenolpyruvate-binding domains"/>
    <property type="match status" value="1"/>
</dbReference>
<dbReference type="InterPro" id="IPR015813">
    <property type="entry name" value="Pyrv/PenolPyrv_kinase-like_dom"/>
</dbReference>
<dbReference type="PANTHER" id="PTHR42905">
    <property type="entry name" value="PHOSPHOENOLPYRUVATE CARBOXYLASE"/>
    <property type="match status" value="1"/>
</dbReference>
<protein>
    <submittedName>
        <fullName evidence="1">Unannotated protein</fullName>
    </submittedName>
</protein>
<dbReference type="GO" id="GO:0016833">
    <property type="term" value="F:oxo-acid-lyase activity"/>
    <property type="evidence" value="ECO:0007669"/>
    <property type="project" value="UniProtKB-ARBA"/>
</dbReference>
<proteinExistence type="predicted"/>
<dbReference type="EMBL" id="CAEZVF010000003">
    <property type="protein sequence ID" value="CAB4613707.1"/>
    <property type="molecule type" value="Genomic_DNA"/>
</dbReference>
<dbReference type="InterPro" id="IPR018523">
    <property type="entry name" value="Isocitrate_lyase_ph_CS"/>
</dbReference>